<proteinExistence type="predicted"/>
<comment type="caution">
    <text evidence="1">The sequence shown here is derived from an EMBL/GenBank/DDBJ whole genome shotgun (WGS) entry which is preliminary data.</text>
</comment>
<dbReference type="AlphaFoldDB" id="A0A8S1SRV3"/>
<organism evidence="1 2">
    <name type="scientific">Paramecium pentaurelia</name>
    <dbReference type="NCBI Taxonomy" id="43138"/>
    <lineage>
        <taxon>Eukaryota</taxon>
        <taxon>Sar</taxon>
        <taxon>Alveolata</taxon>
        <taxon>Ciliophora</taxon>
        <taxon>Intramacronucleata</taxon>
        <taxon>Oligohymenophorea</taxon>
        <taxon>Peniculida</taxon>
        <taxon>Parameciidae</taxon>
        <taxon>Paramecium</taxon>
    </lineage>
</organism>
<gene>
    <name evidence="1" type="ORF">PPENT_87.1.T0090484</name>
</gene>
<protein>
    <submittedName>
        <fullName evidence="1">Uncharacterized protein</fullName>
    </submittedName>
</protein>
<dbReference type="EMBL" id="CAJJDO010000009">
    <property type="protein sequence ID" value="CAD8141184.1"/>
    <property type="molecule type" value="Genomic_DNA"/>
</dbReference>
<evidence type="ECO:0000313" key="2">
    <source>
        <dbReference type="Proteomes" id="UP000689195"/>
    </source>
</evidence>
<reference evidence="1" key="1">
    <citation type="submission" date="2021-01" db="EMBL/GenBank/DDBJ databases">
        <authorList>
            <consortium name="Genoscope - CEA"/>
            <person name="William W."/>
        </authorList>
    </citation>
    <scope>NUCLEOTIDE SEQUENCE</scope>
</reference>
<keyword evidence="2" id="KW-1185">Reference proteome</keyword>
<name>A0A8S1SRV3_9CILI</name>
<accession>A0A8S1SRV3</accession>
<evidence type="ECO:0000313" key="1">
    <source>
        <dbReference type="EMBL" id="CAD8141184.1"/>
    </source>
</evidence>
<sequence length="191" mass="22507">MSKKYDLQRIKLNKIKSNLQSYIQLINFTILTERADNVQLKKQAIKSEAITFKKQKDDIKNEKNVIVQENRKIKQEINIWQDKHHNLVKCAAETEPKVEANKDLANESDERLNGLKIDQKKEEELYLKTQGRFMILVNLHNLLLQDKVFLFFISPLLNQYRQGQCTLKKIILYPISQTYEANSLGQDLQNF</sequence>
<dbReference type="Proteomes" id="UP000689195">
    <property type="component" value="Unassembled WGS sequence"/>
</dbReference>